<evidence type="ECO:0000313" key="4">
    <source>
        <dbReference type="Proteomes" id="UP000519439"/>
    </source>
</evidence>
<dbReference type="AlphaFoldDB" id="A0A7W6IHK7"/>
<proteinExistence type="predicted"/>
<sequence length="385" mass="45253">MELARQELYARVWETPMSRLAAQYGITGNGLAKICDRLKVPYPPRGYWAKKAAGKKVVTYRLPAPDANTPKSVTIIPSPPPKKPPELPPDIKLKAEQARESTSQISVPERLVRPHPVIAGWLAEHDRKKQEARRERDPWRKSLLDPGEFSPSDQRKHRILNALFKELERHGAKIKEGERRTLYAELLGERVELQIREKQKQIRRSLTEREKRWHQPGDRDWKQELQPTGYLVFAIKTYLPNNLRTEWLETAEKRLESFLPDIIATLVAAGPLLVERRRQREEEERQRRIAEQKRYEEQQRKKQDDNRWRRFNGLAVQWREAEVARNFLNALKETDKDLGKEVGGLRLRDWITWAEQRLEQADPLNHGVEAIFEAIASVNDWTYRD</sequence>
<gene>
    <name evidence="3" type="ORF">GGR34_003309</name>
</gene>
<accession>A0A7W6IHK7</accession>
<feature type="compositionally biased region" description="Basic and acidic residues" evidence="2">
    <location>
        <begin position="125"/>
        <end position="143"/>
    </location>
</feature>
<comment type="caution">
    <text evidence="3">The sequence shown here is derived from an EMBL/GenBank/DDBJ whole genome shotgun (WGS) entry which is preliminary data.</text>
</comment>
<name>A0A7W6IHK7_9HYPH</name>
<dbReference type="Proteomes" id="UP000519439">
    <property type="component" value="Unassembled WGS sequence"/>
</dbReference>
<reference evidence="3 4" key="1">
    <citation type="submission" date="2020-08" db="EMBL/GenBank/DDBJ databases">
        <title>Genomic Encyclopedia of Type Strains, Phase IV (KMG-IV): sequencing the most valuable type-strain genomes for metagenomic binning, comparative biology and taxonomic classification.</title>
        <authorList>
            <person name="Goeker M."/>
        </authorList>
    </citation>
    <scope>NUCLEOTIDE SEQUENCE [LARGE SCALE GENOMIC DNA]</scope>
    <source>
        <strain evidence="3 4">DSM 15743</strain>
    </source>
</reference>
<dbReference type="RefSeq" id="WP_027316148.1">
    <property type="nucleotide sequence ID" value="NZ_JACIDC010000013.1"/>
</dbReference>
<evidence type="ECO:0000256" key="1">
    <source>
        <dbReference type="SAM" id="Coils"/>
    </source>
</evidence>
<evidence type="ECO:0000313" key="3">
    <source>
        <dbReference type="EMBL" id="MBB4041631.1"/>
    </source>
</evidence>
<dbReference type="EMBL" id="JACIDC010000013">
    <property type="protein sequence ID" value="MBB4041631.1"/>
    <property type="molecule type" value="Genomic_DNA"/>
</dbReference>
<keyword evidence="4" id="KW-1185">Reference proteome</keyword>
<organism evidence="3 4">
    <name type="scientific">Microvirga flocculans</name>
    <dbReference type="NCBI Taxonomy" id="217168"/>
    <lineage>
        <taxon>Bacteria</taxon>
        <taxon>Pseudomonadati</taxon>
        <taxon>Pseudomonadota</taxon>
        <taxon>Alphaproteobacteria</taxon>
        <taxon>Hyphomicrobiales</taxon>
        <taxon>Methylobacteriaceae</taxon>
        <taxon>Microvirga</taxon>
    </lineage>
</organism>
<evidence type="ECO:0000256" key="2">
    <source>
        <dbReference type="SAM" id="MobiDB-lite"/>
    </source>
</evidence>
<keyword evidence="1" id="KW-0175">Coiled coil</keyword>
<feature type="coiled-coil region" evidence="1">
    <location>
        <begin position="273"/>
        <end position="301"/>
    </location>
</feature>
<protein>
    <submittedName>
        <fullName evidence="3">Uncharacterized protein</fullName>
    </submittedName>
</protein>
<feature type="region of interest" description="Disordered" evidence="2">
    <location>
        <begin position="125"/>
        <end position="152"/>
    </location>
</feature>